<dbReference type="PANTHER" id="PTHR43802:SF1">
    <property type="entry name" value="IP11341P-RELATED"/>
    <property type="match status" value="1"/>
</dbReference>
<sequence length="263" mass="27539">MTAPPPDAPVRLAVENGVATLTLDRPATKNALTPDHWSELGAAVAAVAASEARVLVVTGAGGDFCAGADLGSGPGGERHPLDRMDRITGPLIALHELPIPVLAAVDGVAVGAGWSLALCADFVVATRRSRFSQIFARRGLSLDTGASWLLPRLVGLHTAKRLAYFAEMLSAGEAYEFGLVTWLVGDGEMDDMVARLTRELAAAPPVALRLDKALLDHAHQRTFREAVAAENVAQLVNFATDAPAAKAAFTAGTAVTFSGRWQL</sequence>
<evidence type="ECO:0000256" key="6">
    <source>
        <dbReference type="RuleBase" id="RU003707"/>
    </source>
</evidence>
<dbReference type="InterPro" id="IPR018376">
    <property type="entry name" value="Enoyl-CoA_hyd/isom_CS"/>
</dbReference>
<evidence type="ECO:0000256" key="2">
    <source>
        <dbReference type="ARBA" id="ARBA00005254"/>
    </source>
</evidence>
<name>A0ABV2WJQ8_9NOCA</name>
<dbReference type="SUPFAM" id="SSF52096">
    <property type="entry name" value="ClpP/crotonase"/>
    <property type="match status" value="1"/>
</dbReference>
<keyword evidence="3" id="KW-0443">Lipid metabolism</keyword>
<accession>A0ABV2WJQ8</accession>
<evidence type="ECO:0000313" key="7">
    <source>
        <dbReference type="EMBL" id="MEU1951122.1"/>
    </source>
</evidence>
<comment type="function">
    <text evidence="1">Could possibly oxidize fatty acids using specific components.</text>
</comment>
<dbReference type="Proteomes" id="UP001550628">
    <property type="component" value="Unassembled WGS sequence"/>
</dbReference>
<evidence type="ECO:0000256" key="5">
    <source>
        <dbReference type="ARBA" id="ARBA00023717"/>
    </source>
</evidence>
<comment type="catalytic activity">
    <reaction evidence="4">
        <text>a (3S)-3-hydroxyacyl-CoA = a (2E)-enoyl-CoA + H2O</text>
        <dbReference type="Rhea" id="RHEA:16105"/>
        <dbReference type="ChEBI" id="CHEBI:15377"/>
        <dbReference type="ChEBI" id="CHEBI:57318"/>
        <dbReference type="ChEBI" id="CHEBI:58856"/>
        <dbReference type="EC" id="4.2.1.17"/>
    </reaction>
</comment>
<dbReference type="Gene3D" id="3.90.226.10">
    <property type="entry name" value="2-enoyl-CoA Hydratase, Chain A, domain 1"/>
    <property type="match status" value="1"/>
</dbReference>
<evidence type="ECO:0000256" key="4">
    <source>
        <dbReference type="ARBA" id="ARBA00023709"/>
    </source>
</evidence>
<evidence type="ECO:0000313" key="8">
    <source>
        <dbReference type="Proteomes" id="UP001550628"/>
    </source>
</evidence>
<protein>
    <submittedName>
        <fullName evidence="7">Enoyl-CoA hydratase-related protein</fullName>
    </submittedName>
</protein>
<evidence type="ECO:0000256" key="1">
    <source>
        <dbReference type="ARBA" id="ARBA00002994"/>
    </source>
</evidence>
<proteinExistence type="inferred from homology"/>
<keyword evidence="8" id="KW-1185">Reference proteome</keyword>
<reference evidence="7 8" key="1">
    <citation type="submission" date="2024-06" db="EMBL/GenBank/DDBJ databases">
        <title>The Natural Products Discovery Center: Release of the First 8490 Sequenced Strains for Exploring Actinobacteria Biosynthetic Diversity.</title>
        <authorList>
            <person name="Kalkreuter E."/>
            <person name="Kautsar S.A."/>
            <person name="Yang D."/>
            <person name="Bader C.D."/>
            <person name="Teijaro C.N."/>
            <person name="Fluegel L."/>
            <person name="Davis C.M."/>
            <person name="Simpson J.R."/>
            <person name="Lauterbach L."/>
            <person name="Steele A.D."/>
            <person name="Gui C."/>
            <person name="Meng S."/>
            <person name="Li G."/>
            <person name="Viehrig K."/>
            <person name="Ye F."/>
            <person name="Su P."/>
            <person name="Kiefer A.F."/>
            <person name="Nichols A."/>
            <person name="Cepeda A.J."/>
            <person name="Yan W."/>
            <person name="Fan B."/>
            <person name="Jiang Y."/>
            <person name="Adhikari A."/>
            <person name="Zheng C.-J."/>
            <person name="Schuster L."/>
            <person name="Cowan T.M."/>
            <person name="Smanski M.J."/>
            <person name="Chevrette M.G."/>
            <person name="De Carvalho L.P.S."/>
            <person name="Shen B."/>
        </authorList>
    </citation>
    <scope>NUCLEOTIDE SEQUENCE [LARGE SCALE GENOMIC DNA]</scope>
    <source>
        <strain evidence="7 8">NPDC019708</strain>
    </source>
</reference>
<dbReference type="InterPro" id="IPR029045">
    <property type="entry name" value="ClpP/crotonase-like_dom_sf"/>
</dbReference>
<dbReference type="Pfam" id="PF00378">
    <property type="entry name" value="ECH_1"/>
    <property type="match status" value="1"/>
</dbReference>
<dbReference type="CDD" id="cd06558">
    <property type="entry name" value="crotonase-like"/>
    <property type="match status" value="1"/>
</dbReference>
<gene>
    <name evidence="7" type="ORF">ABZ510_04615</name>
</gene>
<comment type="similarity">
    <text evidence="2 6">Belongs to the enoyl-CoA hydratase/isomerase family.</text>
</comment>
<dbReference type="InterPro" id="IPR001753">
    <property type="entry name" value="Enoyl-CoA_hydra/iso"/>
</dbReference>
<evidence type="ECO:0000256" key="3">
    <source>
        <dbReference type="ARBA" id="ARBA00022832"/>
    </source>
</evidence>
<dbReference type="RefSeq" id="WP_356955063.1">
    <property type="nucleotide sequence ID" value="NZ_JBEYBD010000003.1"/>
</dbReference>
<dbReference type="EMBL" id="JBEYBF010000002">
    <property type="protein sequence ID" value="MEU1951122.1"/>
    <property type="molecule type" value="Genomic_DNA"/>
</dbReference>
<comment type="caution">
    <text evidence="7">The sequence shown here is derived from an EMBL/GenBank/DDBJ whole genome shotgun (WGS) entry which is preliminary data.</text>
</comment>
<dbReference type="PROSITE" id="PS00166">
    <property type="entry name" value="ENOYL_COA_HYDRATASE"/>
    <property type="match status" value="1"/>
</dbReference>
<comment type="catalytic activity">
    <reaction evidence="5">
        <text>a 4-saturated-(3S)-3-hydroxyacyl-CoA = a (3E)-enoyl-CoA + H2O</text>
        <dbReference type="Rhea" id="RHEA:20724"/>
        <dbReference type="ChEBI" id="CHEBI:15377"/>
        <dbReference type="ChEBI" id="CHEBI:58521"/>
        <dbReference type="ChEBI" id="CHEBI:137480"/>
        <dbReference type="EC" id="4.2.1.17"/>
    </reaction>
</comment>
<dbReference type="PANTHER" id="PTHR43802">
    <property type="entry name" value="ENOYL-COA HYDRATASE"/>
    <property type="match status" value="1"/>
</dbReference>
<keyword evidence="3" id="KW-0276">Fatty acid metabolism</keyword>
<organism evidence="7 8">
    <name type="scientific">Nocardia rhamnosiphila</name>
    <dbReference type="NCBI Taxonomy" id="426716"/>
    <lineage>
        <taxon>Bacteria</taxon>
        <taxon>Bacillati</taxon>
        <taxon>Actinomycetota</taxon>
        <taxon>Actinomycetes</taxon>
        <taxon>Mycobacteriales</taxon>
        <taxon>Nocardiaceae</taxon>
        <taxon>Nocardia</taxon>
    </lineage>
</organism>